<dbReference type="GO" id="GO:0034476">
    <property type="term" value="P:U5 snRNA 3'-end processing"/>
    <property type="evidence" value="ECO:0007669"/>
    <property type="project" value="TreeGrafter"/>
</dbReference>
<dbReference type="InterPro" id="IPR001247">
    <property type="entry name" value="ExoRNase_PH_dom1"/>
</dbReference>
<dbReference type="GeneID" id="14494241"/>
<dbReference type="OMA" id="INKRWHW"/>
<keyword evidence="4" id="KW-0963">Cytoplasm</keyword>
<dbReference type="SUPFAM" id="SSF54211">
    <property type="entry name" value="Ribosomal protein S5 domain 2-like"/>
    <property type="match status" value="1"/>
</dbReference>
<keyword evidence="5" id="KW-0271">Exosome</keyword>
<evidence type="ECO:0000256" key="4">
    <source>
        <dbReference type="ARBA" id="ARBA00022490"/>
    </source>
</evidence>
<dbReference type="KEGG" id="tbl:TBLA_0B09550"/>
<dbReference type="PANTHER" id="PTHR11097:SF8">
    <property type="entry name" value="EXOSOME COMPLEX COMPONENT RRP42"/>
    <property type="match status" value="1"/>
</dbReference>
<dbReference type="InterPro" id="IPR050590">
    <property type="entry name" value="Exosome_comp_Rrp42_subfam"/>
</dbReference>
<evidence type="ECO:0000259" key="7">
    <source>
        <dbReference type="Pfam" id="PF01138"/>
    </source>
</evidence>
<dbReference type="eggNOG" id="KOG1612">
    <property type="taxonomic scope" value="Eukaryota"/>
</dbReference>
<evidence type="ECO:0000313" key="9">
    <source>
        <dbReference type="Proteomes" id="UP000002866"/>
    </source>
</evidence>
<dbReference type="STRING" id="1071380.I2H070"/>
<comment type="subcellular location">
    <subcellularLocation>
        <location evidence="1">Cytoplasm</location>
    </subcellularLocation>
    <subcellularLocation>
        <location evidence="2">Nucleus</location>
        <location evidence="2">Nucleolus</location>
    </subcellularLocation>
</comment>
<evidence type="ECO:0000256" key="3">
    <source>
        <dbReference type="ARBA" id="ARBA00006678"/>
    </source>
</evidence>
<evidence type="ECO:0000256" key="6">
    <source>
        <dbReference type="ARBA" id="ARBA00042523"/>
    </source>
</evidence>
<dbReference type="InterPro" id="IPR036345">
    <property type="entry name" value="ExoRNase_PH_dom2_sf"/>
</dbReference>
<proteinExistence type="inferred from homology"/>
<evidence type="ECO:0000256" key="1">
    <source>
        <dbReference type="ARBA" id="ARBA00004496"/>
    </source>
</evidence>
<sequence length="267" mass="29778">MSLSVTEKSYLYNSLSSSPSVRPDGRLDYQFRAIEITTDFLTSSNGSSRIIASDGSECIVSIKSKVIDHTVLQPDDSLVEVTLDISGQRDDSPMVESISSLLREVYSKTIDKKSLTLTTKYSFKLYIDVLVISTYSNPISLISMAIFSALNSTYLPKLVSSFDDIEVEELPTFHDYDMIKFDVNPPLIFLVIIVGNNVFIDPALNESEIANNSLIITWNDNKISPPIRSLALNDTYCEGFKPQLLQRSMELVEKCANGITAMLQDDK</sequence>
<dbReference type="AlphaFoldDB" id="I2H070"/>
<keyword evidence="9" id="KW-1185">Reference proteome</keyword>
<dbReference type="EMBL" id="HE806317">
    <property type="protein sequence ID" value="CCH59772.1"/>
    <property type="molecule type" value="Genomic_DNA"/>
</dbReference>
<dbReference type="InterPro" id="IPR020568">
    <property type="entry name" value="Ribosomal_Su5_D2-typ_SF"/>
</dbReference>
<dbReference type="Proteomes" id="UP000002866">
    <property type="component" value="Chromosome 2"/>
</dbReference>
<evidence type="ECO:0000313" key="8">
    <source>
        <dbReference type="EMBL" id="CCH59772.1"/>
    </source>
</evidence>
<name>I2H070_HENB6</name>
<evidence type="ECO:0000256" key="5">
    <source>
        <dbReference type="ARBA" id="ARBA00022835"/>
    </source>
</evidence>
<dbReference type="GO" id="GO:0071035">
    <property type="term" value="P:nuclear polyadenylation-dependent rRNA catabolic process"/>
    <property type="evidence" value="ECO:0007669"/>
    <property type="project" value="TreeGrafter"/>
</dbReference>
<feature type="domain" description="Exoribonuclease phosphorolytic" evidence="7">
    <location>
        <begin position="30"/>
        <end position="156"/>
    </location>
</feature>
<dbReference type="Gene3D" id="3.30.230.70">
    <property type="entry name" value="GHMP Kinase, N-terminal domain"/>
    <property type="match status" value="1"/>
</dbReference>
<dbReference type="GO" id="GO:0005730">
    <property type="term" value="C:nucleolus"/>
    <property type="evidence" value="ECO:0007669"/>
    <property type="project" value="UniProtKB-SubCell"/>
</dbReference>
<accession>I2H070</accession>
<dbReference type="OrthoDB" id="272245at2759"/>
<dbReference type="InParanoid" id="I2H070"/>
<gene>
    <name evidence="8" type="primary">TBLA0B09550</name>
    <name evidence="8" type="ORF">TBLA_0B09550</name>
</gene>
<dbReference type="GO" id="GO:0000176">
    <property type="term" value="C:nuclear exosome (RNase complex)"/>
    <property type="evidence" value="ECO:0007669"/>
    <property type="project" value="EnsemblFungi"/>
</dbReference>
<protein>
    <recommendedName>
        <fullName evidence="6">Ribosomal RNA-processing protein 42</fullName>
    </recommendedName>
</protein>
<dbReference type="PANTHER" id="PTHR11097">
    <property type="entry name" value="EXOSOME COMPLEX EXONUCLEASE RIBOSOMAL RNA PROCESSING PROTEIN"/>
    <property type="match status" value="1"/>
</dbReference>
<dbReference type="GO" id="GO:0035925">
    <property type="term" value="F:mRNA 3'-UTR AU-rich region binding"/>
    <property type="evidence" value="ECO:0007669"/>
    <property type="project" value="TreeGrafter"/>
</dbReference>
<dbReference type="FunCoup" id="I2H070">
    <property type="interactions" value="185"/>
</dbReference>
<dbReference type="GO" id="GO:0000467">
    <property type="term" value="P:exonucleolytic trimming to generate mature 3'-end of 5.8S rRNA from tricistronic rRNA transcript (SSU-rRNA, 5.8S rRNA, LSU-rRNA)"/>
    <property type="evidence" value="ECO:0007669"/>
    <property type="project" value="EnsemblFungi"/>
</dbReference>
<dbReference type="RefSeq" id="XP_004179291.1">
    <property type="nucleotide sequence ID" value="XM_004179243.1"/>
</dbReference>
<dbReference type="Pfam" id="PF01138">
    <property type="entry name" value="RNase_PH"/>
    <property type="match status" value="1"/>
</dbReference>
<dbReference type="SUPFAM" id="SSF55666">
    <property type="entry name" value="Ribonuclease PH domain 2-like"/>
    <property type="match status" value="1"/>
</dbReference>
<dbReference type="InterPro" id="IPR027408">
    <property type="entry name" value="PNPase/RNase_PH_dom_sf"/>
</dbReference>
<dbReference type="GO" id="GO:0071038">
    <property type="term" value="P:TRAMP-dependent tRNA surveillance pathway"/>
    <property type="evidence" value="ECO:0007669"/>
    <property type="project" value="EnsemblFungi"/>
</dbReference>
<dbReference type="GO" id="GO:0016075">
    <property type="term" value="P:rRNA catabolic process"/>
    <property type="evidence" value="ECO:0007669"/>
    <property type="project" value="EnsemblFungi"/>
</dbReference>
<dbReference type="HOGENOM" id="CLU_046570_1_0_1"/>
<comment type="similarity">
    <text evidence="3">Belongs to the RNase PH family.</text>
</comment>
<dbReference type="GO" id="GO:0000177">
    <property type="term" value="C:cytoplasmic exosome (RNase complex)"/>
    <property type="evidence" value="ECO:0007669"/>
    <property type="project" value="EnsemblFungi"/>
</dbReference>
<dbReference type="GO" id="GO:0034473">
    <property type="term" value="P:U1 snRNA 3'-end processing"/>
    <property type="evidence" value="ECO:0007669"/>
    <property type="project" value="TreeGrafter"/>
</dbReference>
<reference evidence="8 9" key="1">
    <citation type="journal article" date="2011" name="Proc. Natl. Acad. Sci. U.S.A.">
        <title>Evolutionary erosion of yeast sex chromosomes by mating-type switching accidents.</title>
        <authorList>
            <person name="Gordon J.L."/>
            <person name="Armisen D."/>
            <person name="Proux-Wera E."/>
            <person name="Oheigeartaigh S.S."/>
            <person name="Byrne K.P."/>
            <person name="Wolfe K.H."/>
        </authorList>
    </citation>
    <scope>NUCLEOTIDE SEQUENCE [LARGE SCALE GENOMIC DNA]</scope>
    <source>
        <strain evidence="9">ATCC 34711 / CBS 6284 / DSM 70876 / NBRC 10599 / NRRL Y-10934 / UCD 77-7</strain>
    </source>
</reference>
<organism evidence="8 9">
    <name type="scientific">Henningerozyma blattae (strain ATCC 34711 / CBS 6284 / DSM 70876 / NBRC 10599 / NRRL Y-10934 / UCD 77-7)</name>
    <name type="common">Yeast</name>
    <name type="synonym">Tetrapisispora blattae</name>
    <dbReference type="NCBI Taxonomy" id="1071380"/>
    <lineage>
        <taxon>Eukaryota</taxon>
        <taxon>Fungi</taxon>
        <taxon>Dikarya</taxon>
        <taxon>Ascomycota</taxon>
        <taxon>Saccharomycotina</taxon>
        <taxon>Saccharomycetes</taxon>
        <taxon>Saccharomycetales</taxon>
        <taxon>Saccharomycetaceae</taxon>
        <taxon>Henningerozyma</taxon>
    </lineage>
</organism>
<dbReference type="GO" id="GO:0071028">
    <property type="term" value="P:nuclear mRNA surveillance"/>
    <property type="evidence" value="ECO:0007669"/>
    <property type="project" value="TreeGrafter"/>
</dbReference>
<evidence type="ECO:0000256" key="2">
    <source>
        <dbReference type="ARBA" id="ARBA00004604"/>
    </source>
</evidence>
<dbReference type="GO" id="GO:0034475">
    <property type="term" value="P:U4 snRNA 3'-end processing"/>
    <property type="evidence" value="ECO:0007669"/>
    <property type="project" value="TreeGrafter"/>
</dbReference>